<feature type="coiled-coil region" evidence="1">
    <location>
        <begin position="373"/>
        <end position="422"/>
    </location>
</feature>
<evidence type="ECO:0000313" key="4">
    <source>
        <dbReference type="Proteomes" id="UP000194127"/>
    </source>
</evidence>
<feature type="region of interest" description="Disordered" evidence="2">
    <location>
        <begin position="1"/>
        <end position="43"/>
    </location>
</feature>
<evidence type="ECO:0000313" key="3">
    <source>
        <dbReference type="EMBL" id="OSX64353.1"/>
    </source>
</evidence>
<gene>
    <name evidence="3" type="ORF">POSPLADRAFT_1054960</name>
</gene>
<feature type="compositionally biased region" description="Low complexity" evidence="2">
    <location>
        <begin position="18"/>
        <end position="32"/>
    </location>
</feature>
<dbReference type="Proteomes" id="UP000194127">
    <property type="component" value="Unassembled WGS sequence"/>
</dbReference>
<keyword evidence="1" id="KW-0175">Coiled coil</keyword>
<dbReference type="EMBL" id="KZ110594">
    <property type="protein sequence ID" value="OSX64353.1"/>
    <property type="molecule type" value="Genomic_DNA"/>
</dbReference>
<feature type="compositionally biased region" description="Low complexity" evidence="2">
    <location>
        <begin position="200"/>
        <end position="214"/>
    </location>
</feature>
<dbReference type="STRING" id="670580.A0A1X6N7G8"/>
<feature type="coiled-coil region" evidence="1">
    <location>
        <begin position="224"/>
        <end position="346"/>
    </location>
</feature>
<dbReference type="RefSeq" id="XP_024341147.1">
    <property type="nucleotide sequence ID" value="XM_024480584.1"/>
</dbReference>
<evidence type="ECO:0000256" key="2">
    <source>
        <dbReference type="SAM" id="MobiDB-lite"/>
    </source>
</evidence>
<organism evidence="3 4">
    <name type="scientific">Postia placenta MAD-698-R-SB12</name>
    <dbReference type="NCBI Taxonomy" id="670580"/>
    <lineage>
        <taxon>Eukaryota</taxon>
        <taxon>Fungi</taxon>
        <taxon>Dikarya</taxon>
        <taxon>Basidiomycota</taxon>
        <taxon>Agaricomycotina</taxon>
        <taxon>Agaricomycetes</taxon>
        <taxon>Polyporales</taxon>
        <taxon>Adustoporiaceae</taxon>
        <taxon>Rhodonia</taxon>
    </lineage>
</organism>
<dbReference type="OrthoDB" id="6088208at2759"/>
<dbReference type="PANTHER" id="PTHR23159">
    <property type="entry name" value="CENTROSOMAL PROTEIN 2"/>
    <property type="match status" value="1"/>
</dbReference>
<dbReference type="AlphaFoldDB" id="A0A1X6N7G8"/>
<dbReference type="PANTHER" id="PTHR23159:SF31">
    <property type="entry name" value="CENTROSOME-ASSOCIATED PROTEIN CEP250 ISOFORM X1"/>
    <property type="match status" value="1"/>
</dbReference>
<sequence>MSMSGYLPSPFSPPRPLSRPSSRNSVRSNGRPASPSVSLPDDTVTIRTQMSTLRHSIRHQQAQLQSLENTLLRGPRPLPPGIMGSPPHSPMELDLASGQPATYNPRLQKRNSFEVLHGLAGPDSNLPLPRRDERRLSFGEENGIREGIPTMSGIRSYSPTRTLSRIPVSSVGNARALAEEGQQDSSHAASARLSPNFGASTSSYSPTSPSRRSSFAPGNTTKVLADLQAGVLNAKNALENTKAQLRVSQRQVSQLTRQTEDLKEVRERLRLENEGLNNVVARKERLLQEVLDRARKAEAEAISLKSQLKLESTSSKKSIREMDSSLAEVTARSQKAEREYAVLRDSLKGLTASFQADATALREEMHRREEKVLREAEEVGRRYTRLVAEVRREREESGAGEVKRLKEENDRIRHEVEQSFREDIGALRTQVEKVGKDNEEAWRTAKSLSEELARLRRLMRAEGAANAASEAAAADASS</sequence>
<reference evidence="3 4" key="1">
    <citation type="submission" date="2017-04" db="EMBL/GenBank/DDBJ databases">
        <title>Genome Sequence of the Model Brown-Rot Fungus Postia placenta SB12.</title>
        <authorList>
            <consortium name="DOE Joint Genome Institute"/>
            <person name="Gaskell J."/>
            <person name="Kersten P."/>
            <person name="Larrondo L.F."/>
            <person name="Canessa P."/>
            <person name="Martinez D."/>
            <person name="Hibbett D."/>
            <person name="Schmoll M."/>
            <person name="Kubicek C.P."/>
            <person name="Martinez A.T."/>
            <person name="Yadav J."/>
            <person name="Master E."/>
            <person name="Magnuson J.K."/>
            <person name="James T."/>
            <person name="Yaver D."/>
            <person name="Berka R."/>
            <person name="Labutti K."/>
            <person name="Lipzen A."/>
            <person name="Aerts A."/>
            <person name="Barry K."/>
            <person name="Henrissat B."/>
            <person name="Blanchette R."/>
            <person name="Grigoriev I."/>
            <person name="Cullen D."/>
        </authorList>
    </citation>
    <scope>NUCLEOTIDE SEQUENCE [LARGE SCALE GENOMIC DNA]</scope>
    <source>
        <strain evidence="3 4">MAD-698-R-SB12</strain>
    </source>
</reference>
<keyword evidence="4" id="KW-1185">Reference proteome</keyword>
<proteinExistence type="predicted"/>
<protein>
    <recommendedName>
        <fullName evidence="5">SWI5-dependent HO expression protein 3</fullName>
    </recommendedName>
</protein>
<evidence type="ECO:0008006" key="5">
    <source>
        <dbReference type="Google" id="ProtNLM"/>
    </source>
</evidence>
<accession>A0A1X6N7G8</accession>
<feature type="region of interest" description="Disordered" evidence="2">
    <location>
        <begin position="174"/>
        <end position="218"/>
    </location>
</feature>
<name>A0A1X6N7G8_9APHY</name>
<dbReference type="GeneID" id="36325534"/>
<evidence type="ECO:0000256" key="1">
    <source>
        <dbReference type="SAM" id="Coils"/>
    </source>
</evidence>